<organism evidence="1 2">
    <name type="scientific">Aspergillus uvarum CBS 121591</name>
    <dbReference type="NCBI Taxonomy" id="1448315"/>
    <lineage>
        <taxon>Eukaryota</taxon>
        <taxon>Fungi</taxon>
        <taxon>Dikarya</taxon>
        <taxon>Ascomycota</taxon>
        <taxon>Pezizomycotina</taxon>
        <taxon>Eurotiomycetes</taxon>
        <taxon>Eurotiomycetidae</taxon>
        <taxon>Eurotiales</taxon>
        <taxon>Aspergillaceae</taxon>
        <taxon>Aspergillus</taxon>
        <taxon>Aspergillus subgen. Circumdati</taxon>
    </lineage>
</organism>
<dbReference type="Proteomes" id="UP000248340">
    <property type="component" value="Unassembled WGS sequence"/>
</dbReference>
<evidence type="ECO:0000313" key="1">
    <source>
        <dbReference type="EMBL" id="PYH75890.1"/>
    </source>
</evidence>
<name>A0A319BX06_9EURO</name>
<dbReference type="GeneID" id="37139927"/>
<gene>
    <name evidence="1" type="ORF">BO82DRAFT_369828</name>
</gene>
<sequence>MEITTPPKASSLADGWTLTPVPVGPETPLSAHGKHEEFSHAMWYIMGPCRQTGCVGTVVKYLIPEVLRLPGESWEAECLGMLVWLGLPAVHWAFQTTKPAYGVVRAGTETQLYREVVGEVPALRPPVQDAPFPTGEPPRTIYRYEFQGRKTLDWIEDAPLIAQWTRMVENDPSFTPDNGSVISTAIAPPRDELPRLPESQAVSLIPGVDRVRCLAIAEAIDAAYKAAGAKAAVGADGVDLSSADGADAKGPKKP</sequence>
<keyword evidence="2" id="KW-1185">Reference proteome</keyword>
<dbReference type="EMBL" id="KZ821774">
    <property type="protein sequence ID" value="PYH75890.1"/>
    <property type="molecule type" value="Genomic_DNA"/>
</dbReference>
<dbReference type="AlphaFoldDB" id="A0A319BX06"/>
<dbReference type="RefSeq" id="XP_025486090.1">
    <property type="nucleotide sequence ID" value="XM_025637186.1"/>
</dbReference>
<dbReference type="VEuPathDB" id="FungiDB:BO82DRAFT_369828"/>
<dbReference type="OrthoDB" id="4486146at2759"/>
<evidence type="ECO:0000313" key="2">
    <source>
        <dbReference type="Proteomes" id="UP000248340"/>
    </source>
</evidence>
<accession>A0A319BX06</accession>
<proteinExistence type="predicted"/>
<protein>
    <submittedName>
        <fullName evidence="1">Uncharacterized protein</fullName>
    </submittedName>
</protein>
<reference evidence="1 2" key="1">
    <citation type="submission" date="2016-12" db="EMBL/GenBank/DDBJ databases">
        <title>The genomes of Aspergillus section Nigri reveals drivers in fungal speciation.</title>
        <authorList>
            <consortium name="DOE Joint Genome Institute"/>
            <person name="Vesth T.C."/>
            <person name="Nybo J."/>
            <person name="Theobald S."/>
            <person name="Brandl J."/>
            <person name="Frisvad J.C."/>
            <person name="Nielsen K.F."/>
            <person name="Lyhne E.K."/>
            <person name="Kogle M.E."/>
            <person name="Kuo A."/>
            <person name="Riley R."/>
            <person name="Clum A."/>
            <person name="Nolan M."/>
            <person name="Lipzen A."/>
            <person name="Salamov A."/>
            <person name="Henrissat B."/>
            <person name="Wiebenga A."/>
            <person name="De Vries R.P."/>
            <person name="Grigoriev I.V."/>
            <person name="Mortensen U.H."/>
            <person name="Andersen M.R."/>
            <person name="Baker S.E."/>
        </authorList>
    </citation>
    <scope>NUCLEOTIDE SEQUENCE [LARGE SCALE GENOMIC DNA]</scope>
    <source>
        <strain evidence="1 2">CBS 121591</strain>
    </source>
</reference>